<dbReference type="GeneID" id="37268434"/>
<dbReference type="InterPro" id="IPR020846">
    <property type="entry name" value="MFS_dom"/>
</dbReference>
<feature type="transmembrane region" description="Helical" evidence="8">
    <location>
        <begin position="394"/>
        <end position="413"/>
    </location>
</feature>
<dbReference type="PANTHER" id="PTHR23501">
    <property type="entry name" value="MAJOR FACILITATOR SUPERFAMILY"/>
    <property type="match status" value="1"/>
</dbReference>
<sequence length="606" mass="63902">MSERTPLLANQANAASRPGGLGTFSSQPAQQMTDEEILAQESAFSAIRDASHGVDPNSSAFAPPPDQSHFSINPSGLRVPDAIAEEQETRRPDLLIIMGAMWIGTFVAALDGTVVATILSKVGSEFHVSKEVGWLGTSYLLTQTAFQPLYGRLSDIFGRKPATLFASAVFALGTLLCGLSQTFGQLCVARAIAGIGGGGLTSMSTIVTSDLVSIKARGTWQGLGNLVFATGAAVGGPLGGALADGGLGWRTAFLMQVPLCFIHFAVVSWKIDIPAGPGSMKEKFKRIDVFGALTLVSSITLLLAGLSMGGNEREWSDRLVVGSLVGGMVILVLFVLVEKYVAREPIMPLKVLFSRTPAAVALACWFISMSQFGIIFNVPMYFTSVEGTSSSYAGLHLIPNAIVASSCSLGAGLMMARTGRYKRMMLLGGACAFIGPLSMCFWQRGVTPEWLYWITMPFGGAAFGSTLTITLVALIASIEPSMMAAATGVTYLFRATGSVLGISLSNALLQGKLQANLAASGLSAHTIRAIRSDVSTIWKLPVKQRGLAVEAMQLSFRWVFIGIAATGLLAFLCLCFVPEHPLPGSPSKTPAAAAPRAETIAEEDEE</sequence>
<dbReference type="OrthoDB" id="3437016at2759"/>
<reference evidence="10 11" key="1">
    <citation type="journal article" date="2018" name="Mol. Biol. Evol.">
        <title>Broad Genomic Sampling Reveals a Smut Pathogenic Ancestry of the Fungal Clade Ustilaginomycotina.</title>
        <authorList>
            <person name="Kijpornyongpan T."/>
            <person name="Mondo S.J."/>
            <person name="Barry K."/>
            <person name="Sandor L."/>
            <person name="Lee J."/>
            <person name="Lipzen A."/>
            <person name="Pangilinan J."/>
            <person name="LaButti K."/>
            <person name="Hainaut M."/>
            <person name="Henrissat B."/>
            <person name="Grigoriev I.V."/>
            <person name="Spatafora J.W."/>
            <person name="Aime M.C."/>
        </authorList>
    </citation>
    <scope>NUCLEOTIDE SEQUENCE [LARGE SCALE GENOMIC DNA]</scope>
    <source>
        <strain evidence="10 11">MCA 4186</strain>
    </source>
</reference>
<dbReference type="GO" id="GO:0005886">
    <property type="term" value="C:plasma membrane"/>
    <property type="evidence" value="ECO:0007669"/>
    <property type="project" value="TreeGrafter"/>
</dbReference>
<feature type="transmembrane region" description="Helical" evidence="8">
    <location>
        <begin position="189"/>
        <end position="211"/>
    </location>
</feature>
<evidence type="ECO:0000256" key="2">
    <source>
        <dbReference type="ARBA" id="ARBA00008335"/>
    </source>
</evidence>
<feature type="region of interest" description="Disordered" evidence="7">
    <location>
        <begin position="584"/>
        <end position="606"/>
    </location>
</feature>
<dbReference type="InterPro" id="IPR011701">
    <property type="entry name" value="MFS"/>
</dbReference>
<protein>
    <submittedName>
        <fullName evidence="10">MFS general substrate transporter</fullName>
    </submittedName>
</protein>
<keyword evidence="5 8" id="KW-1133">Transmembrane helix</keyword>
<feature type="domain" description="Major facilitator superfamily (MFS) profile" evidence="9">
    <location>
        <begin position="97"/>
        <end position="582"/>
    </location>
</feature>
<keyword evidence="3" id="KW-0813">Transport</keyword>
<evidence type="ECO:0000313" key="11">
    <source>
        <dbReference type="Proteomes" id="UP000245946"/>
    </source>
</evidence>
<dbReference type="EMBL" id="KZ819291">
    <property type="protein sequence ID" value="PWN98444.1"/>
    <property type="molecule type" value="Genomic_DNA"/>
</dbReference>
<dbReference type="SUPFAM" id="SSF103473">
    <property type="entry name" value="MFS general substrate transporter"/>
    <property type="match status" value="1"/>
</dbReference>
<feature type="transmembrane region" description="Helical" evidence="8">
    <location>
        <begin position="289"/>
        <end position="307"/>
    </location>
</feature>
<dbReference type="PROSITE" id="PS50850">
    <property type="entry name" value="MFS"/>
    <property type="match status" value="1"/>
</dbReference>
<evidence type="ECO:0000256" key="3">
    <source>
        <dbReference type="ARBA" id="ARBA00022448"/>
    </source>
</evidence>
<feature type="transmembrane region" description="Helical" evidence="8">
    <location>
        <begin position="556"/>
        <end position="577"/>
    </location>
</feature>
<keyword evidence="4 8" id="KW-0812">Transmembrane</keyword>
<gene>
    <name evidence="10" type="ORF">FA09DRAFT_317927</name>
</gene>
<dbReference type="GO" id="GO:0000329">
    <property type="term" value="C:fungal-type vacuole membrane"/>
    <property type="evidence" value="ECO:0007669"/>
    <property type="project" value="TreeGrafter"/>
</dbReference>
<dbReference type="AlphaFoldDB" id="A0A316ZBN4"/>
<feature type="compositionally biased region" description="Low complexity" evidence="7">
    <location>
        <begin position="589"/>
        <end position="598"/>
    </location>
</feature>
<evidence type="ECO:0000259" key="9">
    <source>
        <dbReference type="PROSITE" id="PS50850"/>
    </source>
</evidence>
<comment type="similarity">
    <text evidence="2">Belongs to the major facilitator superfamily.</text>
</comment>
<dbReference type="FunFam" id="1.20.1720.10:FF:000013">
    <property type="entry name" value="Related to multidrug resistance proteins"/>
    <property type="match status" value="1"/>
</dbReference>
<dbReference type="PANTHER" id="PTHR23501:SF191">
    <property type="entry name" value="VACUOLAR BASIC AMINO ACID TRANSPORTER 4"/>
    <property type="match status" value="1"/>
</dbReference>
<dbReference type="InterPro" id="IPR036259">
    <property type="entry name" value="MFS_trans_sf"/>
</dbReference>
<evidence type="ECO:0000256" key="8">
    <source>
        <dbReference type="SAM" id="Phobius"/>
    </source>
</evidence>
<dbReference type="GO" id="GO:0015174">
    <property type="term" value="F:basic amino acid transmembrane transporter activity"/>
    <property type="evidence" value="ECO:0007669"/>
    <property type="project" value="TreeGrafter"/>
</dbReference>
<evidence type="ECO:0000256" key="4">
    <source>
        <dbReference type="ARBA" id="ARBA00022692"/>
    </source>
</evidence>
<name>A0A316ZBN4_9BASI</name>
<feature type="region of interest" description="Disordered" evidence="7">
    <location>
        <begin position="1"/>
        <end position="31"/>
    </location>
</feature>
<feature type="transmembrane region" description="Helical" evidence="8">
    <location>
        <begin position="450"/>
        <end position="476"/>
    </location>
</feature>
<feature type="transmembrane region" description="Helical" evidence="8">
    <location>
        <begin position="162"/>
        <end position="183"/>
    </location>
</feature>
<feature type="transmembrane region" description="Helical" evidence="8">
    <location>
        <begin position="358"/>
        <end position="382"/>
    </location>
</feature>
<accession>A0A316ZBN4</accession>
<feature type="transmembrane region" description="Helical" evidence="8">
    <location>
        <begin position="249"/>
        <end position="269"/>
    </location>
</feature>
<dbReference type="GO" id="GO:0012505">
    <property type="term" value="C:endomembrane system"/>
    <property type="evidence" value="ECO:0007669"/>
    <property type="project" value="UniProtKB-SubCell"/>
</dbReference>
<evidence type="ECO:0000256" key="6">
    <source>
        <dbReference type="ARBA" id="ARBA00023136"/>
    </source>
</evidence>
<dbReference type="Gene3D" id="1.20.1250.20">
    <property type="entry name" value="MFS general substrate transporter like domains"/>
    <property type="match status" value="1"/>
</dbReference>
<proteinExistence type="inferred from homology"/>
<dbReference type="RefSeq" id="XP_025598723.1">
    <property type="nucleotide sequence ID" value="XM_025740890.1"/>
</dbReference>
<evidence type="ECO:0000256" key="5">
    <source>
        <dbReference type="ARBA" id="ARBA00022989"/>
    </source>
</evidence>
<comment type="subcellular location">
    <subcellularLocation>
        <location evidence="1">Endomembrane system</location>
        <topology evidence="1">Multi-pass membrane protein</topology>
    </subcellularLocation>
</comment>
<dbReference type="STRING" id="58919.A0A316ZBN4"/>
<keyword evidence="11" id="KW-1185">Reference proteome</keyword>
<evidence type="ECO:0000256" key="7">
    <source>
        <dbReference type="SAM" id="MobiDB-lite"/>
    </source>
</evidence>
<dbReference type="Proteomes" id="UP000245946">
    <property type="component" value="Unassembled WGS sequence"/>
</dbReference>
<evidence type="ECO:0000256" key="1">
    <source>
        <dbReference type="ARBA" id="ARBA00004127"/>
    </source>
</evidence>
<keyword evidence="6 8" id="KW-0472">Membrane</keyword>
<feature type="transmembrane region" description="Helical" evidence="8">
    <location>
        <begin position="319"/>
        <end position="337"/>
    </location>
</feature>
<evidence type="ECO:0000313" key="10">
    <source>
        <dbReference type="EMBL" id="PWN98444.1"/>
    </source>
</evidence>
<organism evidence="10 11">
    <name type="scientific">Tilletiopsis washingtonensis</name>
    <dbReference type="NCBI Taxonomy" id="58919"/>
    <lineage>
        <taxon>Eukaryota</taxon>
        <taxon>Fungi</taxon>
        <taxon>Dikarya</taxon>
        <taxon>Basidiomycota</taxon>
        <taxon>Ustilaginomycotina</taxon>
        <taxon>Exobasidiomycetes</taxon>
        <taxon>Entylomatales</taxon>
        <taxon>Entylomatales incertae sedis</taxon>
        <taxon>Tilletiopsis</taxon>
    </lineage>
</organism>
<feature type="transmembrane region" description="Helical" evidence="8">
    <location>
        <begin position="425"/>
        <end position="444"/>
    </location>
</feature>
<dbReference type="Pfam" id="PF07690">
    <property type="entry name" value="MFS_1"/>
    <property type="match status" value="1"/>
</dbReference>
<feature type="transmembrane region" description="Helical" evidence="8">
    <location>
        <begin position="94"/>
        <end position="120"/>
    </location>
</feature>